<dbReference type="PROSITE" id="PS51257">
    <property type="entry name" value="PROKAR_LIPOPROTEIN"/>
    <property type="match status" value="1"/>
</dbReference>
<dbReference type="EMBL" id="BOML01000052">
    <property type="protein sequence ID" value="GIE05162.1"/>
    <property type="molecule type" value="Genomic_DNA"/>
</dbReference>
<dbReference type="InterPro" id="IPR015943">
    <property type="entry name" value="WD40/YVTN_repeat-like_dom_sf"/>
</dbReference>
<name>A0ABQ3Z5Q5_9ACTN</name>
<comment type="caution">
    <text evidence="2">The sequence shown here is derived from an EMBL/GenBank/DDBJ whole genome shotgun (WGS) entry which is preliminary data.</text>
</comment>
<feature type="signal peptide" evidence="1">
    <location>
        <begin position="1"/>
        <end position="26"/>
    </location>
</feature>
<evidence type="ECO:0000313" key="3">
    <source>
        <dbReference type="Proteomes" id="UP000637628"/>
    </source>
</evidence>
<dbReference type="InterPro" id="IPR011044">
    <property type="entry name" value="Quino_amine_DH_bsu"/>
</dbReference>
<evidence type="ECO:0000256" key="1">
    <source>
        <dbReference type="SAM" id="SignalP"/>
    </source>
</evidence>
<keyword evidence="1" id="KW-0732">Signal</keyword>
<sequence>MTRWTGAAAALVMVAGLLGGCGQAFRHDDCPGGPVDEVAHGQAPRMPAAADSVWVADGSGSVRAIDGRTGRATATATVAGTEPLIPPVLVTGGGRLWVYRTDTGTLAIIDPASGAVVGRATVEPVKPAAYQRIIHASGSLWIAQPGRLWRVGSAGKVTRTALPADFRPWAFAETGRLLWLGAGTRLLRIDPARPASFTEVALPDDIGELSYAGGLYATGINSPVVHRLDPDTGAVVGQVRLKHDEPALSLAGGWAIGNCGNVVRLPDGLTVRISDVSQDLPSVVALGDLWVGDEIASEIVRIDGATGKVRARLPVVAADPDDPAFALLAGRASVWVLDGGVSRVDADRVTRILPATIGVGLSAAAF</sequence>
<dbReference type="Proteomes" id="UP000637628">
    <property type="component" value="Unassembled WGS sequence"/>
</dbReference>
<gene>
    <name evidence="2" type="ORF">Adu01nite_65120</name>
</gene>
<dbReference type="RefSeq" id="WP_203732571.1">
    <property type="nucleotide sequence ID" value="NZ_BAAATX010000012.1"/>
</dbReference>
<reference evidence="2 3" key="1">
    <citation type="submission" date="2021-01" db="EMBL/GenBank/DDBJ databases">
        <title>Whole genome shotgun sequence of Actinoplanes durhamensis NBRC 14914.</title>
        <authorList>
            <person name="Komaki H."/>
            <person name="Tamura T."/>
        </authorList>
    </citation>
    <scope>NUCLEOTIDE SEQUENCE [LARGE SCALE GENOMIC DNA]</scope>
    <source>
        <strain evidence="2 3">NBRC 14914</strain>
    </source>
</reference>
<protein>
    <submittedName>
        <fullName evidence="2">Uncharacterized protein</fullName>
    </submittedName>
</protein>
<feature type="chain" id="PRO_5045869646" evidence="1">
    <location>
        <begin position="27"/>
        <end position="366"/>
    </location>
</feature>
<accession>A0ABQ3Z5Q5</accession>
<dbReference type="SUPFAM" id="SSF50969">
    <property type="entry name" value="YVTN repeat-like/Quinoprotein amine dehydrogenase"/>
    <property type="match status" value="1"/>
</dbReference>
<evidence type="ECO:0000313" key="2">
    <source>
        <dbReference type="EMBL" id="GIE05162.1"/>
    </source>
</evidence>
<proteinExistence type="predicted"/>
<keyword evidence="3" id="KW-1185">Reference proteome</keyword>
<dbReference type="Gene3D" id="2.130.10.10">
    <property type="entry name" value="YVTN repeat-like/Quinoprotein amine dehydrogenase"/>
    <property type="match status" value="1"/>
</dbReference>
<organism evidence="2 3">
    <name type="scientific">Paractinoplanes durhamensis</name>
    <dbReference type="NCBI Taxonomy" id="113563"/>
    <lineage>
        <taxon>Bacteria</taxon>
        <taxon>Bacillati</taxon>
        <taxon>Actinomycetota</taxon>
        <taxon>Actinomycetes</taxon>
        <taxon>Micromonosporales</taxon>
        <taxon>Micromonosporaceae</taxon>
        <taxon>Paractinoplanes</taxon>
    </lineage>
</organism>